<dbReference type="InParanoid" id="A0A369JPM4"/>
<evidence type="ECO:0000256" key="1">
    <source>
        <dbReference type="SAM" id="MobiDB-lite"/>
    </source>
</evidence>
<proteinExistence type="predicted"/>
<dbReference type="Proteomes" id="UP000076154">
    <property type="component" value="Unassembled WGS sequence"/>
</dbReference>
<name>A0A369JPM4_HYPMA</name>
<keyword evidence="3" id="KW-1185">Reference proteome</keyword>
<organism evidence="2 3">
    <name type="scientific">Hypsizygus marmoreus</name>
    <name type="common">White beech mushroom</name>
    <name type="synonym">Agaricus marmoreus</name>
    <dbReference type="NCBI Taxonomy" id="39966"/>
    <lineage>
        <taxon>Eukaryota</taxon>
        <taxon>Fungi</taxon>
        <taxon>Dikarya</taxon>
        <taxon>Basidiomycota</taxon>
        <taxon>Agaricomycotina</taxon>
        <taxon>Agaricomycetes</taxon>
        <taxon>Agaricomycetidae</taxon>
        <taxon>Agaricales</taxon>
        <taxon>Tricholomatineae</taxon>
        <taxon>Lyophyllaceae</taxon>
        <taxon>Hypsizygus</taxon>
    </lineage>
</organism>
<comment type="caution">
    <text evidence="2">The sequence shown here is derived from an EMBL/GenBank/DDBJ whole genome shotgun (WGS) entry which is preliminary data.</text>
</comment>
<evidence type="ECO:0000313" key="3">
    <source>
        <dbReference type="Proteomes" id="UP000076154"/>
    </source>
</evidence>
<gene>
    <name evidence="2" type="ORF">Hypma_012289</name>
</gene>
<feature type="region of interest" description="Disordered" evidence="1">
    <location>
        <begin position="402"/>
        <end position="497"/>
    </location>
</feature>
<evidence type="ECO:0000313" key="2">
    <source>
        <dbReference type="EMBL" id="RDB20726.1"/>
    </source>
</evidence>
<dbReference type="AlphaFoldDB" id="A0A369JPM4"/>
<dbReference type="EMBL" id="LUEZ02000058">
    <property type="protein sequence ID" value="RDB20726.1"/>
    <property type="molecule type" value="Genomic_DNA"/>
</dbReference>
<accession>A0A369JPM4</accession>
<sequence length="497" mass="56239">MGKGKNKKETRYKAPDEKFLVVIDPWGMPGNPSFINNVGAWFEIMLMQDYPGESVRAIYTQKTHNHIIVELSEDVEIEPLLGAHIHSKFLSPPHNYTDGVSYIYEYDYEKQHHPGRRSWSAAVPTYEKIPHIFPIKQPYPIPSPAPLPPYNVNYAKRPKNVSILGVGLTQHPTEPKLQSTKHATQWHRRSCHLQRCVSATVYVCKMKTLGLRVLNIQITDILYPADFTPVSVPKYGTEETLSDVLVKKRDPYEEADDAERLLRNEVFSSSRVHIKQETETAYSNASEFLDSVLPVKKEGPIAHLNRGSIKRENQAIPPVLSPVPRVKKEEITNLSPPLFDRRPAISRVKAEENPNYDLVDGQSGDNYQPSADLLAAFAGLPQEYLAHASSARSNANISSHADAPIVKKERSEDFVPPVDWSRERSSTLATDRGSREPSVVVKPEPQDYEKVPPLQPTPRTRDPRLMARGKAPVKHLREESANDADREVTKRIKHEQE</sequence>
<reference evidence="2" key="1">
    <citation type="submission" date="2018-04" db="EMBL/GenBank/DDBJ databases">
        <title>Whole genome sequencing of Hypsizygus marmoreus.</title>
        <authorList>
            <person name="Choi I.-G."/>
            <person name="Min B."/>
            <person name="Kim J.-G."/>
            <person name="Kim S."/>
            <person name="Oh Y.-L."/>
            <person name="Kong W.-S."/>
            <person name="Park H."/>
            <person name="Jeong J."/>
            <person name="Song E.-S."/>
        </authorList>
    </citation>
    <scope>NUCLEOTIDE SEQUENCE [LARGE SCALE GENOMIC DNA]</scope>
    <source>
        <strain evidence="2">51987-8</strain>
    </source>
</reference>
<feature type="compositionally biased region" description="Basic and acidic residues" evidence="1">
    <location>
        <begin position="475"/>
        <end position="497"/>
    </location>
</feature>
<dbReference type="OrthoDB" id="2996389at2759"/>
<protein>
    <submittedName>
        <fullName evidence="2">Uncharacterized protein</fullName>
    </submittedName>
</protein>